<dbReference type="PANTHER" id="PTHR45947">
    <property type="entry name" value="SULFOQUINOVOSYL TRANSFERASE SQD2"/>
    <property type="match status" value="1"/>
</dbReference>
<dbReference type="InterPro" id="IPR001296">
    <property type="entry name" value="Glyco_trans_1"/>
</dbReference>
<dbReference type="AlphaFoldDB" id="C1AWI1"/>
<dbReference type="STRING" id="632772.ROP_55070"/>
<evidence type="ECO:0000256" key="1">
    <source>
        <dbReference type="ARBA" id="ARBA00022676"/>
    </source>
</evidence>
<evidence type="ECO:0000313" key="5">
    <source>
        <dbReference type="EMBL" id="BAH53754.1"/>
    </source>
</evidence>
<dbReference type="Proteomes" id="UP000002212">
    <property type="component" value="Chromosome"/>
</dbReference>
<evidence type="ECO:0000259" key="4">
    <source>
        <dbReference type="Pfam" id="PF13439"/>
    </source>
</evidence>
<dbReference type="GO" id="GO:1901137">
    <property type="term" value="P:carbohydrate derivative biosynthetic process"/>
    <property type="evidence" value="ECO:0007669"/>
    <property type="project" value="UniProtKB-ARBA"/>
</dbReference>
<dbReference type="InterPro" id="IPR028098">
    <property type="entry name" value="Glyco_trans_4-like_N"/>
</dbReference>
<dbReference type="EC" id="2.4.-.-" evidence="5"/>
<feature type="domain" description="Glycosyl transferase family 1" evidence="3">
    <location>
        <begin position="201"/>
        <end position="307"/>
    </location>
</feature>
<organism evidence="5 6">
    <name type="scientific">Rhodococcus opacus (strain B4)</name>
    <dbReference type="NCBI Taxonomy" id="632772"/>
    <lineage>
        <taxon>Bacteria</taxon>
        <taxon>Bacillati</taxon>
        <taxon>Actinomycetota</taxon>
        <taxon>Actinomycetes</taxon>
        <taxon>Mycobacteriales</taxon>
        <taxon>Nocardiaceae</taxon>
        <taxon>Rhodococcus</taxon>
    </lineage>
</organism>
<reference evidence="5 6" key="1">
    <citation type="submission" date="2009-03" db="EMBL/GenBank/DDBJ databases">
        <title>Comparison of the complete genome sequences of Rhodococcus erythropolis PR4 and Rhodococcus opacus B4.</title>
        <authorList>
            <person name="Takarada H."/>
            <person name="Sekine M."/>
            <person name="Hosoyama A."/>
            <person name="Yamada R."/>
            <person name="Fujisawa T."/>
            <person name="Omata S."/>
            <person name="Shimizu A."/>
            <person name="Tsukatani N."/>
            <person name="Tanikawa S."/>
            <person name="Fujita N."/>
            <person name="Harayama S."/>
        </authorList>
    </citation>
    <scope>NUCLEOTIDE SEQUENCE [LARGE SCALE GENOMIC DNA]</scope>
    <source>
        <strain evidence="5 6">B4</strain>
    </source>
</reference>
<dbReference type="Gene3D" id="3.40.50.2000">
    <property type="entry name" value="Glycogen Phosphorylase B"/>
    <property type="match status" value="2"/>
</dbReference>
<gene>
    <name evidence="5" type="ordered locus">ROP_55070</name>
</gene>
<dbReference type="Pfam" id="PF13439">
    <property type="entry name" value="Glyco_transf_4"/>
    <property type="match status" value="1"/>
</dbReference>
<evidence type="ECO:0000313" key="6">
    <source>
        <dbReference type="Proteomes" id="UP000002212"/>
    </source>
</evidence>
<dbReference type="KEGG" id="rop:ROP_55070"/>
<dbReference type="EMBL" id="AP011115">
    <property type="protein sequence ID" value="BAH53754.1"/>
    <property type="molecule type" value="Genomic_DNA"/>
</dbReference>
<dbReference type="GO" id="GO:0016757">
    <property type="term" value="F:glycosyltransferase activity"/>
    <property type="evidence" value="ECO:0007669"/>
    <property type="project" value="UniProtKB-KW"/>
</dbReference>
<protein>
    <submittedName>
        <fullName evidence="5">Putative glycosyltransferase</fullName>
        <ecNumber evidence="5">2.4.-.-</ecNumber>
    </submittedName>
</protein>
<dbReference type="GO" id="GO:1903509">
    <property type="term" value="P:liposaccharide metabolic process"/>
    <property type="evidence" value="ECO:0007669"/>
    <property type="project" value="UniProtKB-ARBA"/>
</dbReference>
<dbReference type="PATRIC" id="fig|632772.20.peg.5751"/>
<dbReference type="OrthoDB" id="9771846at2"/>
<dbReference type="PANTHER" id="PTHR45947:SF3">
    <property type="entry name" value="SULFOQUINOVOSYL TRANSFERASE SQD2"/>
    <property type="match status" value="1"/>
</dbReference>
<evidence type="ECO:0000256" key="2">
    <source>
        <dbReference type="ARBA" id="ARBA00022679"/>
    </source>
</evidence>
<proteinExistence type="predicted"/>
<name>C1AWI1_RHOOB</name>
<dbReference type="Pfam" id="PF00534">
    <property type="entry name" value="Glycos_transf_1"/>
    <property type="match status" value="1"/>
</dbReference>
<dbReference type="CDD" id="cd03811">
    <property type="entry name" value="GT4_GT28_WabH-like"/>
    <property type="match status" value="1"/>
</dbReference>
<evidence type="ECO:0000259" key="3">
    <source>
        <dbReference type="Pfam" id="PF00534"/>
    </source>
</evidence>
<dbReference type="RefSeq" id="WP_015889255.1">
    <property type="nucleotide sequence ID" value="NC_012522.1"/>
</dbReference>
<feature type="domain" description="Glycosyltransferase subfamily 4-like N-terminal" evidence="4">
    <location>
        <begin position="20"/>
        <end position="180"/>
    </location>
</feature>
<keyword evidence="1 5" id="KW-0328">Glycosyltransferase</keyword>
<sequence>MSDSSDQKCSFIILQPHLEYGGAERQTVILANKLVCDGHECHLVLHEAKGGLLVEVDSRVHVHTLGLENHLATPLVAWRLARLLKRLPSSLVIVKLWSSILACAMVDRFVPKHVYNYCEDLDPTDHAKYIRMGLIKQRIIGYIFRNRDHLTANTQTVAHSMVEQYKISLPAVIPSVVDIQMVQRKATEGERLREGRPGALQLVTVGSLIERKGLLYMHRALLESGAHIDWHIVGEGPLRTTLEDLATGTGPLQLHLYSGTSNPYGYMRSADILLHASLSEAFGIVIVESLAVGTPVVAAASIGPTEMRSRLGDRPELLRLFASGDVKEAKQAVTQAHANMESPQPSVAIDYMRPYSLESTAKLWVERNLELTRGKNDG</sequence>
<dbReference type="HOGENOM" id="CLU_731329_0_0_11"/>
<dbReference type="SUPFAM" id="SSF53756">
    <property type="entry name" value="UDP-Glycosyltransferase/glycogen phosphorylase"/>
    <property type="match status" value="1"/>
</dbReference>
<accession>C1AWI1</accession>
<keyword evidence="2 5" id="KW-0808">Transferase</keyword>
<dbReference type="CAZy" id="GT4">
    <property type="family name" value="Glycosyltransferase Family 4"/>
</dbReference>
<dbReference type="InterPro" id="IPR050194">
    <property type="entry name" value="Glycosyltransferase_grp1"/>
</dbReference>